<feature type="domain" description="DUF7144" evidence="2">
    <location>
        <begin position="11"/>
        <end position="121"/>
    </location>
</feature>
<evidence type="ECO:0000259" key="2">
    <source>
        <dbReference type="Pfam" id="PF23636"/>
    </source>
</evidence>
<dbReference type="InterPro" id="IPR055568">
    <property type="entry name" value="DUF7144"/>
</dbReference>
<keyword evidence="1" id="KW-0472">Membrane</keyword>
<sequence>MEASRPAGAGWFTFAGVLFLIAGVANLLWGIGALDDASYLPEDGLLFSNLTFWGWVSIIWGAVSIVGGGLLLSRSAVGAIMGIFIATLSAFFWMFSLPVLPIWSLVVITIDLLIIYGLSAHIDAAK</sequence>
<protein>
    <recommendedName>
        <fullName evidence="2">DUF7144 domain-containing protein</fullName>
    </recommendedName>
</protein>
<dbReference type="EMBL" id="CP088295">
    <property type="protein sequence ID" value="UUY04877.1"/>
    <property type="molecule type" value="Genomic_DNA"/>
</dbReference>
<dbReference type="Proteomes" id="UP001058860">
    <property type="component" value="Chromosome"/>
</dbReference>
<feature type="transmembrane region" description="Helical" evidence="1">
    <location>
        <begin position="102"/>
        <end position="122"/>
    </location>
</feature>
<feature type="transmembrane region" description="Helical" evidence="1">
    <location>
        <begin position="12"/>
        <end position="32"/>
    </location>
</feature>
<keyword evidence="4" id="KW-1185">Reference proteome</keyword>
<evidence type="ECO:0000313" key="3">
    <source>
        <dbReference type="EMBL" id="UUY04877.1"/>
    </source>
</evidence>
<accession>A0ABY5PJN5</accession>
<dbReference type="Pfam" id="PF23636">
    <property type="entry name" value="DUF7144"/>
    <property type="match status" value="1"/>
</dbReference>
<keyword evidence="1" id="KW-1133">Transmembrane helix</keyword>
<proteinExistence type="predicted"/>
<feature type="transmembrane region" description="Helical" evidence="1">
    <location>
        <begin position="52"/>
        <end position="72"/>
    </location>
</feature>
<evidence type="ECO:0000256" key="1">
    <source>
        <dbReference type="SAM" id="Phobius"/>
    </source>
</evidence>
<dbReference type="RefSeq" id="WP_353865357.1">
    <property type="nucleotide sequence ID" value="NZ_CP088295.1"/>
</dbReference>
<name>A0ABY5PJN5_9ACTN</name>
<feature type="transmembrane region" description="Helical" evidence="1">
    <location>
        <begin position="79"/>
        <end position="96"/>
    </location>
</feature>
<gene>
    <name evidence="3" type="ORF">LRS13_04930</name>
</gene>
<reference evidence="4" key="1">
    <citation type="submission" date="2021-11" db="EMBL/GenBank/DDBJ databases">
        <title>Cultivation dependent microbiological survey of springs from the worlds oldest radium mine currently devoted to the extraction of radon-saturated water.</title>
        <authorList>
            <person name="Kapinusova G."/>
            <person name="Smrhova T."/>
            <person name="Strejcek M."/>
            <person name="Suman J."/>
            <person name="Jani K."/>
            <person name="Pajer P."/>
            <person name="Uhlik O."/>
        </authorList>
    </citation>
    <scope>NUCLEOTIDE SEQUENCE [LARGE SCALE GENOMIC DNA]</scope>
    <source>
        <strain evidence="4">J379</strain>
    </source>
</reference>
<organism evidence="3 4">
    <name type="scientific">Svornostia abyssi</name>
    <dbReference type="NCBI Taxonomy" id="2898438"/>
    <lineage>
        <taxon>Bacteria</taxon>
        <taxon>Bacillati</taxon>
        <taxon>Actinomycetota</taxon>
        <taxon>Thermoleophilia</taxon>
        <taxon>Solirubrobacterales</taxon>
        <taxon>Baekduiaceae</taxon>
        <taxon>Svornostia</taxon>
    </lineage>
</organism>
<evidence type="ECO:0000313" key="4">
    <source>
        <dbReference type="Proteomes" id="UP001058860"/>
    </source>
</evidence>
<keyword evidence="1" id="KW-0812">Transmembrane</keyword>